<dbReference type="Gene3D" id="3.30.450.190">
    <property type="match status" value="1"/>
</dbReference>
<dbReference type="AlphaFoldDB" id="A0AAD9ZFR8"/>
<name>A0AAD9ZFR8_9LECA</name>
<keyword evidence="5 8" id="KW-0342">GTP-binding</keyword>
<evidence type="ECO:0000256" key="1">
    <source>
        <dbReference type="ARBA" id="ARBA00004308"/>
    </source>
</evidence>
<dbReference type="GO" id="GO:0010507">
    <property type="term" value="P:negative regulation of autophagy"/>
    <property type="evidence" value="ECO:0007669"/>
    <property type="project" value="TreeGrafter"/>
</dbReference>
<dbReference type="InterPro" id="IPR039400">
    <property type="entry name" value="RagC/D"/>
</dbReference>
<comment type="caution">
    <text evidence="10">The sequence shown here is derived from an EMBL/GenBank/DDBJ whole genome shotgun (WGS) entry which is preliminary data.</text>
</comment>
<keyword evidence="3 8" id="KW-0547">Nucleotide-binding</keyword>
<keyword evidence="6" id="KW-0472">Membrane</keyword>
<evidence type="ECO:0000313" key="10">
    <source>
        <dbReference type="EMBL" id="KAK3178364.1"/>
    </source>
</evidence>
<evidence type="ECO:0000256" key="8">
    <source>
        <dbReference type="RuleBase" id="RU367014"/>
    </source>
</evidence>
<evidence type="ECO:0000256" key="3">
    <source>
        <dbReference type="ARBA" id="ARBA00022741"/>
    </source>
</evidence>
<proteinExistence type="inferred from homology"/>
<feature type="region of interest" description="Disordered" evidence="9">
    <location>
        <begin position="1"/>
        <end position="24"/>
    </location>
</feature>
<dbReference type="InterPro" id="IPR027417">
    <property type="entry name" value="P-loop_NTPase"/>
</dbReference>
<dbReference type="Gene3D" id="3.40.50.300">
    <property type="entry name" value="P-loop containing nucleotide triphosphate hydrolases"/>
    <property type="match status" value="1"/>
</dbReference>
<reference evidence="10" key="1">
    <citation type="submission" date="2022-11" db="EMBL/GenBank/DDBJ databases">
        <title>Chromosomal genome sequence assembly and mating type (MAT) locus characterization of the leprose asexual lichenized fungus Lepraria neglecta (Nyl.) Erichsen.</title>
        <authorList>
            <person name="Allen J.L."/>
            <person name="Pfeffer B."/>
        </authorList>
    </citation>
    <scope>NUCLEOTIDE SEQUENCE</scope>
    <source>
        <strain evidence="10">Allen 5258</strain>
    </source>
</reference>
<dbReference type="PANTHER" id="PTHR11259">
    <property type="entry name" value="RAS-RELATED GTP BINDING RAG/GTR YEAST"/>
    <property type="match status" value="1"/>
</dbReference>
<evidence type="ECO:0000313" key="11">
    <source>
        <dbReference type="Proteomes" id="UP001276659"/>
    </source>
</evidence>
<dbReference type="GO" id="GO:0009267">
    <property type="term" value="P:cellular response to starvation"/>
    <property type="evidence" value="ECO:0007669"/>
    <property type="project" value="TreeGrafter"/>
</dbReference>
<comment type="function">
    <text evidence="8">GTPase involved in activation of the TORC1 signaling pathway, which promotes growth and represses autophagy in nutrient-rich conditions.</text>
</comment>
<evidence type="ECO:0000256" key="7">
    <source>
        <dbReference type="ARBA" id="ARBA00049117"/>
    </source>
</evidence>
<dbReference type="GO" id="GO:0005634">
    <property type="term" value="C:nucleus"/>
    <property type="evidence" value="ECO:0007669"/>
    <property type="project" value="TreeGrafter"/>
</dbReference>
<evidence type="ECO:0000256" key="5">
    <source>
        <dbReference type="ARBA" id="ARBA00023134"/>
    </source>
</evidence>
<comment type="subunit">
    <text evidence="8">Component of the GSE complex.</text>
</comment>
<dbReference type="PANTHER" id="PTHR11259:SF2">
    <property type="entry name" value="GH16429P"/>
    <property type="match status" value="1"/>
</dbReference>
<dbReference type="CDD" id="cd11385">
    <property type="entry name" value="RagC_like"/>
    <property type="match status" value="1"/>
</dbReference>
<evidence type="ECO:0000256" key="2">
    <source>
        <dbReference type="ARBA" id="ARBA00007756"/>
    </source>
</evidence>
<dbReference type="Pfam" id="PF04670">
    <property type="entry name" value="Gtr1_RagA"/>
    <property type="match status" value="1"/>
</dbReference>
<sequence length="341" mass="38956">MSRGEDGEQADDGPQDPDSKKLAPIERKPRLLLMGLKRYAKITGVRYLVEANEDKCRSGKSSISNVVFRKMPPQDTLFLPTTTAILKESMHTFMDFQVWDLPGQIDYLDPNFDPDSIFGGVGAMVWVLDAVDNYMEPIGRLTETILHLQDSYPFIKFTVFIHKIDSIADDSREDVIRDIMQRITDDLYDAGLENPPINYYGTSIYDHSIFEGFSRVMQGLVPQLPIFENLLNTIKDRCHFEKLYLYDVYSKVYIASDTTPIAGSAYELGSDFIDLIVDLSEVHGWHRGNTQDSKMKAQQIYIEECGFEADFTQPVDPEVQLAESQVINFKGHHLYLREINV</sequence>
<accession>A0AAD9ZFR8</accession>
<dbReference type="GO" id="GO:0003924">
    <property type="term" value="F:GTPase activity"/>
    <property type="evidence" value="ECO:0007669"/>
    <property type="project" value="UniProtKB-UniRule"/>
</dbReference>
<dbReference type="InterPro" id="IPR006762">
    <property type="entry name" value="Gtr1_RagA"/>
</dbReference>
<dbReference type="GO" id="GO:0000329">
    <property type="term" value="C:fungal-type vacuole membrane"/>
    <property type="evidence" value="ECO:0007669"/>
    <property type="project" value="TreeGrafter"/>
</dbReference>
<gene>
    <name evidence="10" type="ORF">OEA41_000499</name>
</gene>
<protein>
    <recommendedName>
        <fullName evidence="8">GTP-binding protein</fullName>
    </recommendedName>
</protein>
<keyword evidence="11" id="KW-1185">Reference proteome</keyword>
<dbReference type="EMBL" id="JASNWA010000003">
    <property type="protein sequence ID" value="KAK3178364.1"/>
    <property type="molecule type" value="Genomic_DNA"/>
</dbReference>
<evidence type="ECO:0000256" key="9">
    <source>
        <dbReference type="SAM" id="MobiDB-lite"/>
    </source>
</evidence>
<dbReference type="GO" id="GO:0005525">
    <property type="term" value="F:GTP binding"/>
    <property type="evidence" value="ECO:0007669"/>
    <property type="project" value="UniProtKB-UniRule"/>
</dbReference>
<dbReference type="GO" id="GO:1990131">
    <property type="term" value="C:Gtr1-Gtr2 GTPase complex"/>
    <property type="evidence" value="ECO:0007669"/>
    <property type="project" value="UniProtKB-UniRule"/>
</dbReference>
<dbReference type="Proteomes" id="UP001276659">
    <property type="component" value="Unassembled WGS sequence"/>
</dbReference>
<keyword evidence="4" id="KW-0378">Hydrolase</keyword>
<organism evidence="10 11">
    <name type="scientific">Lepraria neglecta</name>
    <dbReference type="NCBI Taxonomy" id="209136"/>
    <lineage>
        <taxon>Eukaryota</taxon>
        <taxon>Fungi</taxon>
        <taxon>Dikarya</taxon>
        <taxon>Ascomycota</taxon>
        <taxon>Pezizomycotina</taxon>
        <taxon>Lecanoromycetes</taxon>
        <taxon>OSLEUM clade</taxon>
        <taxon>Lecanoromycetidae</taxon>
        <taxon>Lecanorales</taxon>
        <taxon>Lecanorineae</taxon>
        <taxon>Stereocaulaceae</taxon>
        <taxon>Lepraria</taxon>
    </lineage>
</organism>
<dbReference type="SUPFAM" id="SSF52540">
    <property type="entry name" value="P-loop containing nucleoside triphosphate hydrolases"/>
    <property type="match status" value="1"/>
</dbReference>
<evidence type="ECO:0000256" key="6">
    <source>
        <dbReference type="ARBA" id="ARBA00023136"/>
    </source>
</evidence>
<dbReference type="GO" id="GO:0012505">
    <property type="term" value="C:endomembrane system"/>
    <property type="evidence" value="ECO:0007669"/>
    <property type="project" value="UniProtKB-SubCell"/>
</dbReference>
<comment type="catalytic activity">
    <reaction evidence="7">
        <text>GTP + H2O = GDP + phosphate + H(+)</text>
        <dbReference type="Rhea" id="RHEA:19669"/>
        <dbReference type="ChEBI" id="CHEBI:15377"/>
        <dbReference type="ChEBI" id="CHEBI:15378"/>
        <dbReference type="ChEBI" id="CHEBI:37565"/>
        <dbReference type="ChEBI" id="CHEBI:43474"/>
        <dbReference type="ChEBI" id="CHEBI:58189"/>
    </reaction>
    <physiologicalReaction direction="left-to-right" evidence="7">
        <dbReference type="Rhea" id="RHEA:19670"/>
    </physiologicalReaction>
</comment>
<comment type="similarity">
    <text evidence="2 8">Belongs to the GTR/RAG GTP-binding protein family.</text>
</comment>
<comment type="subcellular location">
    <subcellularLocation>
        <location evidence="1">Endomembrane system</location>
    </subcellularLocation>
</comment>
<dbReference type="GO" id="GO:1904263">
    <property type="term" value="P:positive regulation of TORC1 signaling"/>
    <property type="evidence" value="ECO:0007669"/>
    <property type="project" value="TreeGrafter"/>
</dbReference>
<evidence type="ECO:0000256" key="4">
    <source>
        <dbReference type="ARBA" id="ARBA00022801"/>
    </source>
</evidence>